<evidence type="ECO:0000313" key="3">
    <source>
        <dbReference type="EMBL" id="GGA75042.1"/>
    </source>
</evidence>
<keyword evidence="4" id="KW-1185">Reference proteome</keyword>
<dbReference type="RefSeq" id="WP_188722041.1">
    <property type="nucleotide sequence ID" value="NZ_BMIF01000010.1"/>
</dbReference>
<organism evidence="3 4">
    <name type="scientific">Nitratireductor aestuarii</name>
    <dbReference type="NCBI Taxonomy" id="1735103"/>
    <lineage>
        <taxon>Bacteria</taxon>
        <taxon>Pseudomonadati</taxon>
        <taxon>Pseudomonadota</taxon>
        <taxon>Alphaproteobacteria</taxon>
        <taxon>Hyphomicrobiales</taxon>
        <taxon>Phyllobacteriaceae</taxon>
        <taxon>Nitratireductor</taxon>
    </lineage>
</organism>
<dbReference type="Gene3D" id="3.40.30.10">
    <property type="entry name" value="Glutaredoxin"/>
    <property type="match status" value="1"/>
</dbReference>
<protein>
    <submittedName>
        <fullName evidence="3">Glutathione S-transferase</fullName>
    </submittedName>
</protein>
<reference evidence="3" key="1">
    <citation type="journal article" date="2014" name="Int. J. Syst. Evol. Microbiol.">
        <title>Complete genome sequence of Corynebacterium casei LMG S-19264T (=DSM 44701T), isolated from a smear-ripened cheese.</title>
        <authorList>
            <consortium name="US DOE Joint Genome Institute (JGI-PGF)"/>
            <person name="Walter F."/>
            <person name="Albersmeier A."/>
            <person name="Kalinowski J."/>
            <person name="Ruckert C."/>
        </authorList>
    </citation>
    <scope>NUCLEOTIDE SEQUENCE</scope>
    <source>
        <strain evidence="3">CGMCC 1.15320</strain>
    </source>
</reference>
<dbReference type="EMBL" id="BMIF01000010">
    <property type="protein sequence ID" value="GGA75042.1"/>
    <property type="molecule type" value="Genomic_DNA"/>
</dbReference>
<feature type="domain" description="GST C-terminal" evidence="2">
    <location>
        <begin position="85"/>
        <end position="208"/>
    </location>
</feature>
<dbReference type="PROSITE" id="PS50405">
    <property type="entry name" value="GST_CTER"/>
    <property type="match status" value="1"/>
</dbReference>
<comment type="caution">
    <text evidence="3">The sequence shown here is derived from an EMBL/GenBank/DDBJ whole genome shotgun (WGS) entry which is preliminary data.</text>
</comment>
<name>A0A916RZE5_9HYPH</name>
<dbReference type="SFLD" id="SFLDS00019">
    <property type="entry name" value="Glutathione_Transferase_(cytos"/>
    <property type="match status" value="1"/>
</dbReference>
<dbReference type="Proteomes" id="UP000636264">
    <property type="component" value="Unassembled WGS sequence"/>
</dbReference>
<proteinExistence type="predicted"/>
<evidence type="ECO:0000259" key="1">
    <source>
        <dbReference type="PROSITE" id="PS50404"/>
    </source>
</evidence>
<dbReference type="Pfam" id="PF13410">
    <property type="entry name" value="GST_C_2"/>
    <property type="match status" value="1"/>
</dbReference>
<dbReference type="InterPro" id="IPR036282">
    <property type="entry name" value="Glutathione-S-Trfase_C_sf"/>
</dbReference>
<feature type="domain" description="GST N-terminal" evidence="1">
    <location>
        <begin position="1"/>
        <end position="80"/>
    </location>
</feature>
<gene>
    <name evidence="3" type="ORF">GCM10011385_31330</name>
</gene>
<sequence length="208" mass="22843">MKLFYAPGACSLGIHLLLEEIGKPYELARVDLASGAQYEAEYLRVNPKSKVPALLRDDGSVLTEYPAIATWLAKSNPEKNLIPADLDGEVRMMELVEYIVGTLHAQGFGRIFRPAKFCENEAEHAAIREAGKAIINKGLAQIAEGLGDRPFLIGDGLTIADSALFYFLFWIIDRAGMEVPANLKAYYEALKARPTARKVFADEGINVA</sequence>
<dbReference type="InterPro" id="IPR036249">
    <property type="entry name" value="Thioredoxin-like_sf"/>
</dbReference>
<dbReference type="Pfam" id="PF13409">
    <property type="entry name" value="GST_N_2"/>
    <property type="match status" value="1"/>
</dbReference>
<evidence type="ECO:0000313" key="4">
    <source>
        <dbReference type="Proteomes" id="UP000636264"/>
    </source>
</evidence>
<reference evidence="3" key="2">
    <citation type="submission" date="2020-09" db="EMBL/GenBank/DDBJ databases">
        <authorList>
            <person name="Sun Q."/>
            <person name="Zhou Y."/>
        </authorList>
    </citation>
    <scope>NUCLEOTIDE SEQUENCE</scope>
    <source>
        <strain evidence="3">CGMCC 1.15320</strain>
    </source>
</reference>
<dbReference type="PANTHER" id="PTHR44051">
    <property type="entry name" value="GLUTATHIONE S-TRANSFERASE-RELATED"/>
    <property type="match status" value="1"/>
</dbReference>
<dbReference type="InterPro" id="IPR004045">
    <property type="entry name" value="Glutathione_S-Trfase_N"/>
</dbReference>
<dbReference type="PANTHER" id="PTHR44051:SF8">
    <property type="entry name" value="GLUTATHIONE S-TRANSFERASE GSTA"/>
    <property type="match status" value="1"/>
</dbReference>
<dbReference type="Gene3D" id="1.20.1050.10">
    <property type="match status" value="1"/>
</dbReference>
<dbReference type="SUPFAM" id="SSF52833">
    <property type="entry name" value="Thioredoxin-like"/>
    <property type="match status" value="1"/>
</dbReference>
<dbReference type="InterPro" id="IPR010987">
    <property type="entry name" value="Glutathione-S-Trfase_C-like"/>
</dbReference>
<dbReference type="SUPFAM" id="SSF47616">
    <property type="entry name" value="GST C-terminal domain-like"/>
    <property type="match status" value="1"/>
</dbReference>
<dbReference type="SFLD" id="SFLDG01150">
    <property type="entry name" value="Main.1:_Beta-like"/>
    <property type="match status" value="1"/>
</dbReference>
<evidence type="ECO:0000259" key="2">
    <source>
        <dbReference type="PROSITE" id="PS50405"/>
    </source>
</evidence>
<dbReference type="PROSITE" id="PS50404">
    <property type="entry name" value="GST_NTER"/>
    <property type="match status" value="1"/>
</dbReference>
<dbReference type="CDD" id="cd03057">
    <property type="entry name" value="GST_N_Beta"/>
    <property type="match status" value="1"/>
</dbReference>
<dbReference type="InterPro" id="IPR040079">
    <property type="entry name" value="Glutathione_S-Trfase"/>
</dbReference>
<dbReference type="SFLD" id="SFLDG00358">
    <property type="entry name" value="Main_(cytGST)"/>
    <property type="match status" value="1"/>
</dbReference>
<dbReference type="AlphaFoldDB" id="A0A916RZE5"/>
<accession>A0A916RZE5</accession>